<evidence type="ECO:0000256" key="7">
    <source>
        <dbReference type="SAM" id="Phobius"/>
    </source>
</evidence>
<evidence type="ECO:0000256" key="3">
    <source>
        <dbReference type="ARBA" id="ARBA00022679"/>
    </source>
</evidence>
<dbReference type="RefSeq" id="WP_265725552.1">
    <property type="nucleotide sequence ID" value="NZ_JAOSLC020000003.1"/>
</dbReference>
<feature type="transmembrane region" description="Helical" evidence="7">
    <location>
        <begin position="74"/>
        <end position="92"/>
    </location>
</feature>
<dbReference type="CDD" id="cd06853">
    <property type="entry name" value="GT_WecA_like"/>
    <property type="match status" value="1"/>
</dbReference>
<sequence>MKKLTSKPNHRSVHKVRTPNLGGIGIFITINLIITFLGNYFDDQNLFSVLGATTLLFFLGLMDDLIELKAKQKILGQIVAVVAIIVMTGVRIENLYGLFGINELYYSVSIALTVFMYILFINAYNLIDGVDGLAGSYAITITSFFGVFYFFNRNDSMFFLCLSLVGALISFLIFNFSKKEKIFMGDTGSMIVGFLLSYFAISFLSVSFNPEFLIQNVKAPVFVLALFSFPLIDTLRVFMLRLMKRKSPFTADKNHIHHVLLKSGLQPWKISVLVSVFSSLVVFGVFIFNDLTLNKQTILLFSFWVISVIVIQNLYLSNKLKKKSKKSKKRVLTVEKPEVKTIRLSDLA</sequence>
<feature type="transmembrane region" description="Helical" evidence="7">
    <location>
        <begin position="46"/>
        <end position="62"/>
    </location>
</feature>
<dbReference type="EMBL" id="JAOSLC020000003">
    <property type="protein sequence ID" value="MDD7914966.1"/>
    <property type="molecule type" value="Genomic_DNA"/>
</dbReference>
<accession>A0ABT5SA23</accession>
<feature type="transmembrane region" description="Helical" evidence="7">
    <location>
        <begin position="104"/>
        <end position="127"/>
    </location>
</feature>
<evidence type="ECO:0000313" key="8">
    <source>
        <dbReference type="EMBL" id="MDD7914966.1"/>
    </source>
</evidence>
<dbReference type="InterPro" id="IPR000715">
    <property type="entry name" value="Glycosyl_transferase_4"/>
</dbReference>
<feature type="transmembrane region" description="Helical" evidence="7">
    <location>
        <begin position="21"/>
        <end position="40"/>
    </location>
</feature>
<name>A0ABT5SA23_9FLAO</name>
<reference evidence="8" key="1">
    <citation type="submission" date="2023-02" db="EMBL/GenBank/DDBJ databases">
        <title>Polaribacter ponticola sp. nov., isolated from seawater.</title>
        <authorList>
            <person name="Baek J.H."/>
            <person name="Kim J.M."/>
            <person name="Choi D.G."/>
            <person name="Jeon C.O."/>
        </authorList>
    </citation>
    <scope>NUCLEOTIDE SEQUENCE</scope>
    <source>
        <strain evidence="8">MSW5</strain>
    </source>
</reference>
<feature type="transmembrane region" description="Helical" evidence="7">
    <location>
        <begin position="157"/>
        <end position="176"/>
    </location>
</feature>
<keyword evidence="6 7" id="KW-0472">Membrane</keyword>
<dbReference type="PANTHER" id="PTHR22926:SF3">
    <property type="entry name" value="UNDECAPRENYL-PHOSPHATE ALPHA-N-ACETYLGLUCOSAMINYL 1-PHOSPHATE TRANSFERASE"/>
    <property type="match status" value="1"/>
</dbReference>
<gene>
    <name evidence="8" type="ORF">N5A56_011310</name>
</gene>
<keyword evidence="5 7" id="KW-1133">Transmembrane helix</keyword>
<protein>
    <submittedName>
        <fullName evidence="8">MraY family glycosyltransferase</fullName>
    </submittedName>
</protein>
<feature type="transmembrane region" description="Helical" evidence="7">
    <location>
        <begin position="188"/>
        <end position="208"/>
    </location>
</feature>
<feature type="transmembrane region" description="Helical" evidence="7">
    <location>
        <begin position="270"/>
        <end position="291"/>
    </location>
</feature>
<keyword evidence="4 7" id="KW-0812">Transmembrane</keyword>
<dbReference type="Pfam" id="PF00953">
    <property type="entry name" value="Glycos_transf_4"/>
    <property type="match status" value="1"/>
</dbReference>
<comment type="caution">
    <text evidence="8">The sequence shown here is derived from an EMBL/GenBank/DDBJ whole genome shotgun (WGS) entry which is preliminary data.</text>
</comment>
<dbReference type="InterPro" id="IPR018480">
    <property type="entry name" value="PNAcMuramoyl-5peptid_Trfase_CS"/>
</dbReference>
<evidence type="ECO:0000313" key="9">
    <source>
        <dbReference type="Proteomes" id="UP001151478"/>
    </source>
</evidence>
<keyword evidence="3" id="KW-0808">Transferase</keyword>
<evidence type="ECO:0000256" key="2">
    <source>
        <dbReference type="ARBA" id="ARBA00022475"/>
    </source>
</evidence>
<keyword evidence="9" id="KW-1185">Reference proteome</keyword>
<feature type="transmembrane region" description="Helical" evidence="7">
    <location>
        <begin position="220"/>
        <end position="239"/>
    </location>
</feature>
<organism evidence="8 9">
    <name type="scientific">Polaribacter ponticola</name>
    <dbReference type="NCBI Taxonomy" id="2978475"/>
    <lineage>
        <taxon>Bacteria</taxon>
        <taxon>Pseudomonadati</taxon>
        <taxon>Bacteroidota</taxon>
        <taxon>Flavobacteriia</taxon>
        <taxon>Flavobacteriales</taxon>
        <taxon>Flavobacteriaceae</taxon>
    </lineage>
</organism>
<evidence type="ECO:0000256" key="1">
    <source>
        <dbReference type="ARBA" id="ARBA00004651"/>
    </source>
</evidence>
<comment type="subcellular location">
    <subcellularLocation>
        <location evidence="1">Cell membrane</location>
        <topology evidence="1">Multi-pass membrane protein</topology>
    </subcellularLocation>
</comment>
<dbReference type="Proteomes" id="UP001151478">
    <property type="component" value="Unassembled WGS sequence"/>
</dbReference>
<evidence type="ECO:0000256" key="4">
    <source>
        <dbReference type="ARBA" id="ARBA00022692"/>
    </source>
</evidence>
<proteinExistence type="predicted"/>
<feature type="transmembrane region" description="Helical" evidence="7">
    <location>
        <begin position="297"/>
        <end position="316"/>
    </location>
</feature>
<feature type="transmembrane region" description="Helical" evidence="7">
    <location>
        <begin position="134"/>
        <end position="151"/>
    </location>
</feature>
<dbReference type="PANTHER" id="PTHR22926">
    <property type="entry name" value="PHOSPHO-N-ACETYLMURAMOYL-PENTAPEPTIDE-TRANSFERASE"/>
    <property type="match status" value="1"/>
</dbReference>
<evidence type="ECO:0000256" key="6">
    <source>
        <dbReference type="ARBA" id="ARBA00023136"/>
    </source>
</evidence>
<evidence type="ECO:0000256" key="5">
    <source>
        <dbReference type="ARBA" id="ARBA00022989"/>
    </source>
</evidence>
<keyword evidence="2" id="KW-1003">Cell membrane</keyword>
<dbReference type="PROSITE" id="PS01348">
    <property type="entry name" value="MRAY_2"/>
    <property type="match status" value="1"/>
</dbReference>